<dbReference type="RefSeq" id="WP_190449706.1">
    <property type="nucleotide sequence ID" value="NZ_JAMPLM010000032.1"/>
</dbReference>
<dbReference type="Gene3D" id="3.40.50.720">
    <property type="entry name" value="NAD(P)-binding Rossmann-like Domain"/>
    <property type="match status" value="1"/>
</dbReference>
<proteinExistence type="predicted"/>
<organism evidence="2 3">
    <name type="scientific">Stenomitos frigidus AS-A4</name>
    <dbReference type="NCBI Taxonomy" id="2933935"/>
    <lineage>
        <taxon>Bacteria</taxon>
        <taxon>Bacillati</taxon>
        <taxon>Cyanobacteriota</taxon>
        <taxon>Cyanophyceae</taxon>
        <taxon>Leptolyngbyales</taxon>
        <taxon>Leptolyngbyaceae</taxon>
        <taxon>Stenomitos</taxon>
    </lineage>
</organism>
<reference evidence="2 3" key="1">
    <citation type="submission" date="2022-04" db="EMBL/GenBank/DDBJ databases">
        <title>Positive selection, recombination, and allopatry shape intraspecific diversity of widespread and dominant cyanobacteria.</title>
        <authorList>
            <person name="Wei J."/>
            <person name="Shu W."/>
            <person name="Hu C."/>
        </authorList>
    </citation>
    <scope>NUCLEOTIDE SEQUENCE [LARGE SCALE GENOMIC DNA]</scope>
    <source>
        <strain evidence="2 3">AS-A4</strain>
    </source>
</reference>
<dbReference type="Pfam" id="PF00899">
    <property type="entry name" value="ThiF"/>
    <property type="match status" value="1"/>
</dbReference>
<dbReference type="CDD" id="cd01483">
    <property type="entry name" value="E1_enzyme_family"/>
    <property type="match status" value="1"/>
</dbReference>
<dbReference type="PANTHER" id="PTHR43267:SF1">
    <property type="entry name" value="TRNA THREONYLCARBAMOYLADENOSINE DEHYDRATASE"/>
    <property type="match status" value="1"/>
</dbReference>
<protein>
    <submittedName>
        <fullName evidence="2">ThiF family adenylyltransferase</fullName>
    </submittedName>
</protein>
<dbReference type="InterPro" id="IPR035985">
    <property type="entry name" value="Ubiquitin-activating_enz"/>
</dbReference>
<keyword evidence="3" id="KW-1185">Reference proteome</keyword>
<evidence type="ECO:0000259" key="1">
    <source>
        <dbReference type="Pfam" id="PF00899"/>
    </source>
</evidence>
<evidence type="ECO:0000313" key="2">
    <source>
        <dbReference type="EMBL" id="MEP1061344.1"/>
    </source>
</evidence>
<sequence>MPPTTKLTAAKTTQSVPIRLRDDYQQLKIVLVGCGGNGSHMAEAIARVGSLLTQQGQKVDLLFIDPDHVEKGNIPRQNFSEAEIGLNKAQTLALRYSAKWGVTIKAIPASFESNMLHYYSELTILLGCVDNPAGRAALAQCLEQNNQERSPRVWWLDLGNGLDTGQVVLGSANQVERLKTAFYLSSVCTITPSAACIHPELVTEQSSQLKTKTVGEQSCAQLAMTNAQMPAVNQMTAAIGAAMLTKLLVTCDLKYWASYFDLSTGKQVSYATSPAAIEDALVNVKRTAS</sequence>
<accession>A0ABV0KQ36</accession>
<dbReference type="InterPro" id="IPR045886">
    <property type="entry name" value="ThiF/MoeB/HesA"/>
</dbReference>
<comment type="caution">
    <text evidence="2">The sequence shown here is derived from an EMBL/GenBank/DDBJ whole genome shotgun (WGS) entry which is preliminary data.</text>
</comment>
<feature type="domain" description="THIF-type NAD/FAD binding fold" evidence="1">
    <location>
        <begin position="21"/>
        <end position="250"/>
    </location>
</feature>
<evidence type="ECO:0000313" key="3">
    <source>
        <dbReference type="Proteomes" id="UP001476950"/>
    </source>
</evidence>
<dbReference type="GO" id="GO:0016779">
    <property type="term" value="F:nucleotidyltransferase activity"/>
    <property type="evidence" value="ECO:0007669"/>
    <property type="project" value="UniProtKB-KW"/>
</dbReference>
<dbReference type="Proteomes" id="UP001476950">
    <property type="component" value="Unassembled WGS sequence"/>
</dbReference>
<dbReference type="EMBL" id="JAMPLM010000032">
    <property type="protein sequence ID" value="MEP1061344.1"/>
    <property type="molecule type" value="Genomic_DNA"/>
</dbReference>
<keyword evidence="2" id="KW-0808">Transferase</keyword>
<dbReference type="SUPFAM" id="SSF69572">
    <property type="entry name" value="Activating enzymes of the ubiquitin-like proteins"/>
    <property type="match status" value="1"/>
</dbReference>
<dbReference type="PANTHER" id="PTHR43267">
    <property type="entry name" value="TRNA THREONYLCARBAMOYLADENOSINE DEHYDRATASE"/>
    <property type="match status" value="1"/>
</dbReference>
<keyword evidence="2" id="KW-0548">Nucleotidyltransferase</keyword>
<name>A0ABV0KQ36_9CYAN</name>
<gene>
    <name evidence="2" type="ORF">NDI38_23215</name>
</gene>
<dbReference type="InterPro" id="IPR000594">
    <property type="entry name" value="ThiF_NAD_FAD-bd"/>
</dbReference>